<dbReference type="PROSITE" id="PS50011">
    <property type="entry name" value="PROTEIN_KINASE_DOM"/>
    <property type="match status" value="1"/>
</dbReference>
<sequence>MEKGMLFIVMDYAEYGNLSDRIIIKNCALMNEDEILNYFVQICLVFNHIYDHKILLIDLKGENIFLTKQNIVKLGDFDVSPILRNCCSTSLSETPAPPLYFEIAESTALFTHLRDGADLNTTPNQPLVDDRDSNRNDVNVFEIDREIAVTNADAGPAQTTQLMQEIQIFIMRFMKLFTGRNAFAIDFWANPITYAQIRDYKARTLHASEVTRHSEVPPLQILSNTANNRVGIYVQNQQFQILELYKLTILSIQHVLEGCTKETLSDLVSMCTALLSIAERSICIRDYVTRNSTIACFGTDIGTRKLGLSQHASRPILRNFDQTGTIDSAADPRYNNHSKDLA</sequence>
<keyword evidence="5" id="KW-0418">Kinase</keyword>
<evidence type="ECO:0000256" key="6">
    <source>
        <dbReference type="ARBA" id="ARBA00022840"/>
    </source>
</evidence>
<evidence type="ECO:0000256" key="4">
    <source>
        <dbReference type="ARBA" id="ARBA00022741"/>
    </source>
</evidence>
<dbReference type="EC" id="2.7.11.1" evidence="1"/>
<evidence type="ECO:0000256" key="5">
    <source>
        <dbReference type="ARBA" id="ARBA00022777"/>
    </source>
</evidence>
<reference evidence="10 11" key="1">
    <citation type="submission" date="2019-03" db="EMBL/GenBank/DDBJ databases">
        <title>Single cell metagenomics reveals metabolic interactions within the superorganism composed of flagellate Streblomastix strix and complex community of Bacteroidetes bacteria on its surface.</title>
        <authorList>
            <person name="Treitli S.C."/>
            <person name="Kolisko M."/>
            <person name="Husnik F."/>
            <person name="Keeling P."/>
            <person name="Hampl V."/>
        </authorList>
    </citation>
    <scope>NUCLEOTIDE SEQUENCE [LARGE SCALE GENOMIC DNA]</scope>
    <source>
        <strain evidence="10">ST1C</strain>
    </source>
</reference>
<protein>
    <recommendedName>
        <fullName evidence="1">non-specific serine/threonine protein kinase</fullName>
        <ecNumber evidence="1">2.7.11.1</ecNumber>
    </recommendedName>
</protein>
<dbReference type="Gene3D" id="1.10.510.10">
    <property type="entry name" value="Transferase(Phosphotransferase) domain 1"/>
    <property type="match status" value="1"/>
</dbReference>
<dbReference type="AlphaFoldDB" id="A0A5J4WBC2"/>
<accession>A0A5J4WBC2</accession>
<dbReference type="SMART" id="SM00220">
    <property type="entry name" value="S_TKc"/>
    <property type="match status" value="1"/>
</dbReference>
<dbReference type="PANTHER" id="PTHR44899:SF3">
    <property type="entry name" value="SERINE_THREONINE-PROTEIN KINASE NEK1"/>
    <property type="match status" value="1"/>
</dbReference>
<evidence type="ECO:0000256" key="8">
    <source>
        <dbReference type="ARBA" id="ARBA00048679"/>
    </source>
</evidence>
<organism evidence="10 11">
    <name type="scientific">Streblomastix strix</name>
    <dbReference type="NCBI Taxonomy" id="222440"/>
    <lineage>
        <taxon>Eukaryota</taxon>
        <taxon>Metamonada</taxon>
        <taxon>Preaxostyla</taxon>
        <taxon>Oxymonadida</taxon>
        <taxon>Streblomastigidae</taxon>
        <taxon>Streblomastix</taxon>
    </lineage>
</organism>
<comment type="caution">
    <text evidence="10">The sequence shown here is derived from an EMBL/GenBank/DDBJ whole genome shotgun (WGS) entry which is preliminary data.</text>
</comment>
<dbReference type="Proteomes" id="UP000324800">
    <property type="component" value="Unassembled WGS sequence"/>
</dbReference>
<evidence type="ECO:0000256" key="1">
    <source>
        <dbReference type="ARBA" id="ARBA00012513"/>
    </source>
</evidence>
<dbReference type="PANTHER" id="PTHR44899">
    <property type="entry name" value="CAMK FAMILY PROTEIN KINASE"/>
    <property type="match status" value="1"/>
</dbReference>
<proteinExistence type="predicted"/>
<keyword evidence="2" id="KW-0723">Serine/threonine-protein kinase</keyword>
<evidence type="ECO:0000259" key="9">
    <source>
        <dbReference type="PROSITE" id="PS50011"/>
    </source>
</evidence>
<dbReference type="OrthoDB" id="248923at2759"/>
<evidence type="ECO:0000256" key="3">
    <source>
        <dbReference type="ARBA" id="ARBA00022679"/>
    </source>
</evidence>
<dbReference type="InterPro" id="IPR051131">
    <property type="entry name" value="NEK_Ser/Thr_kinase_NIMA"/>
</dbReference>
<comment type="catalytic activity">
    <reaction evidence="8">
        <text>L-seryl-[protein] + ATP = O-phospho-L-seryl-[protein] + ADP + H(+)</text>
        <dbReference type="Rhea" id="RHEA:17989"/>
        <dbReference type="Rhea" id="RHEA-COMP:9863"/>
        <dbReference type="Rhea" id="RHEA-COMP:11604"/>
        <dbReference type="ChEBI" id="CHEBI:15378"/>
        <dbReference type="ChEBI" id="CHEBI:29999"/>
        <dbReference type="ChEBI" id="CHEBI:30616"/>
        <dbReference type="ChEBI" id="CHEBI:83421"/>
        <dbReference type="ChEBI" id="CHEBI:456216"/>
        <dbReference type="EC" id="2.7.11.1"/>
    </reaction>
</comment>
<evidence type="ECO:0000313" key="10">
    <source>
        <dbReference type="EMBL" id="KAA6392227.1"/>
    </source>
</evidence>
<dbReference type="GO" id="GO:0005524">
    <property type="term" value="F:ATP binding"/>
    <property type="evidence" value="ECO:0007669"/>
    <property type="project" value="UniProtKB-KW"/>
</dbReference>
<dbReference type="Pfam" id="PF00069">
    <property type="entry name" value="Pkinase"/>
    <property type="match status" value="1"/>
</dbReference>
<dbReference type="EMBL" id="SNRW01002615">
    <property type="protein sequence ID" value="KAA6392227.1"/>
    <property type="molecule type" value="Genomic_DNA"/>
</dbReference>
<keyword evidence="6" id="KW-0067">ATP-binding</keyword>
<evidence type="ECO:0000256" key="2">
    <source>
        <dbReference type="ARBA" id="ARBA00022527"/>
    </source>
</evidence>
<dbReference type="InterPro" id="IPR000719">
    <property type="entry name" value="Prot_kinase_dom"/>
</dbReference>
<comment type="catalytic activity">
    <reaction evidence="7">
        <text>L-threonyl-[protein] + ATP = O-phospho-L-threonyl-[protein] + ADP + H(+)</text>
        <dbReference type="Rhea" id="RHEA:46608"/>
        <dbReference type="Rhea" id="RHEA-COMP:11060"/>
        <dbReference type="Rhea" id="RHEA-COMP:11605"/>
        <dbReference type="ChEBI" id="CHEBI:15378"/>
        <dbReference type="ChEBI" id="CHEBI:30013"/>
        <dbReference type="ChEBI" id="CHEBI:30616"/>
        <dbReference type="ChEBI" id="CHEBI:61977"/>
        <dbReference type="ChEBI" id="CHEBI:456216"/>
        <dbReference type="EC" id="2.7.11.1"/>
    </reaction>
</comment>
<name>A0A5J4WBC2_9EUKA</name>
<evidence type="ECO:0000313" key="11">
    <source>
        <dbReference type="Proteomes" id="UP000324800"/>
    </source>
</evidence>
<keyword evidence="4" id="KW-0547">Nucleotide-binding</keyword>
<dbReference type="GO" id="GO:0004674">
    <property type="term" value="F:protein serine/threonine kinase activity"/>
    <property type="evidence" value="ECO:0007669"/>
    <property type="project" value="UniProtKB-KW"/>
</dbReference>
<feature type="domain" description="Protein kinase" evidence="9">
    <location>
        <begin position="1"/>
        <end position="230"/>
    </location>
</feature>
<dbReference type="SUPFAM" id="SSF56112">
    <property type="entry name" value="Protein kinase-like (PK-like)"/>
    <property type="match status" value="1"/>
</dbReference>
<evidence type="ECO:0000256" key="7">
    <source>
        <dbReference type="ARBA" id="ARBA00047899"/>
    </source>
</evidence>
<gene>
    <name evidence="10" type="ORF">EZS28_012243</name>
</gene>
<dbReference type="InterPro" id="IPR011009">
    <property type="entry name" value="Kinase-like_dom_sf"/>
</dbReference>
<keyword evidence="3" id="KW-0808">Transferase</keyword>